<dbReference type="NCBIfam" id="TIGR02385">
    <property type="entry name" value="RelE_StbE"/>
    <property type="match status" value="1"/>
</dbReference>
<dbReference type="EMBL" id="JXYS01000046">
    <property type="protein sequence ID" value="KJF17367.1"/>
    <property type="molecule type" value="Genomic_DNA"/>
</dbReference>
<gene>
    <name evidence="3" type="primary">yafQ</name>
    <name evidence="3" type="ORF">AXFE_17610</name>
</gene>
<dbReference type="GO" id="GO:0004521">
    <property type="term" value="F:RNA endonuclease activity"/>
    <property type="evidence" value="ECO:0007669"/>
    <property type="project" value="TreeGrafter"/>
</dbReference>
<dbReference type="SUPFAM" id="SSF143011">
    <property type="entry name" value="RelE-like"/>
    <property type="match status" value="1"/>
</dbReference>
<reference evidence="3 4" key="1">
    <citation type="submission" date="2015-01" db="EMBL/GenBank/DDBJ databases">
        <title>Draft genome of the acidophilic iron oxidizer Acidithrix ferrooxidans strain Py-F3.</title>
        <authorList>
            <person name="Poehlein A."/>
            <person name="Eisen S."/>
            <person name="Schloemann M."/>
            <person name="Johnson B.D."/>
            <person name="Daniel R."/>
            <person name="Muehling M."/>
        </authorList>
    </citation>
    <scope>NUCLEOTIDE SEQUENCE [LARGE SCALE GENOMIC DNA]</scope>
    <source>
        <strain evidence="3 4">Py-F3</strain>
    </source>
</reference>
<dbReference type="Proteomes" id="UP000032360">
    <property type="component" value="Unassembled WGS sequence"/>
</dbReference>
<dbReference type="GO" id="GO:0006415">
    <property type="term" value="P:translational termination"/>
    <property type="evidence" value="ECO:0007669"/>
    <property type="project" value="TreeGrafter"/>
</dbReference>
<dbReference type="EC" id="3.1.-.-" evidence="3"/>
<accession>A0A0D8HHY1</accession>
<dbReference type="OrthoDB" id="7030467at2"/>
<dbReference type="PATRIC" id="fig|1280514.3.peg.2319"/>
<feature type="active site" description="Proton donor" evidence="2">
    <location>
        <position position="88"/>
    </location>
</feature>
<sequence length="93" mass="11017">MRLIETTNAFKRDYKREAKGKHRLTLERDFHSIVQSLANDEPLEQRYQDHPLAGEWSDHRDCHIRPDLVLIYRKSNPDRVQLVRLGSHSELGL</sequence>
<dbReference type="InterPro" id="IPR004386">
    <property type="entry name" value="Toxin_YafQ-like"/>
</dbReference>
<protein>
    <submittedName>
        <fullName evidence="3">mRNA interferase YafQ</fullName>
        <ecNumber evidence="3">3.1.-.-</ecNumber>
    </submittedName>
</protein>
<evidence type="ECO:0000256" key="2">
    <source>
        <dbReference type="PIRSR" id="PIRSR006156-1"/>
    </source>
</evidence>
<dbReference type="AlphaFoldDB" id="A0A0D8HHY1"/>
<dbReference type="InterPro" id="IPR007712">
    <property type="entry name" value="RelE/ParE_toxin"/>
</dbReference>
<dbReference type="PIRSF" id="PIRSF006156">
    <property type="entry name" value="YafQ"/>
    <property type="match status" value="1"/>
</dbReference>
<keyword evidence="3" id="KW-0378">Hydrolase</keyword>
<organism evidence="3 4">
    <name type="scientific">Acidithrix ferrooxidans</name>
    <dbReference type="NCBI Taxonomy" id="1280514"/>
    <lineage>
        <taxon>Bacteria</taxon>
        <taxon>Bacillati</taxon>
        <taxon>Actinomycetota</taxon>
        <taxon>Acidimicrobiia</taxon>
        <taxon>Acidimicrobiales</taxon>
        <taxon>Acidimicrobiaceae</taxon>
        <taxon>Acidithrix</taxon>
    </lineage>
</organism>
<keyword evidence="4" id="KW-1185">Reference proteome</keyword>
<dbReference type="Gene3D" id="3.30.2310.20">
    <property type="entry name" value="RelE-like"/>
    <property type="match status" value="1"/>
</dbReference>
<evidence type="ECO:0000313" key="3">
    <source>
        <dbReference type="EMBL" id="KJF17367.1"/>
    </source>
</evidence>
<keyword evidence="1" id="KW-1277">Toxin-antitoxin system</keyword>
<dbReference type="PANTHER" id="PTHR40588">
    <property type="entry name" value="MRNA INTERFERASE TOXIN YAFQ"/>
    <property type="match status" value="1"/>
</dbReference>
<dbReference type="Pfam" id="PF15738">
    <property type="entry name" value="YafQ_toxin"/>
    <property type="match status" value="1"/>
</dbReference>
<name>A0A0D8HHY1_9ACTN</name>
<dbReference type="GO" id="GO:0006402">
    <property type="term" value="P:mRNA catabolic process"/>
    <property type="evidence" value="ECO:0007669"/>
    <property type="project" value="TreeGrafter"/>
</dbReference>
<dbReference type="InterPro" id="IPR035093">
    <property type="entry name" value="RelE/ParE_toxin_dom_sf"/>
</dbReference>
<comment type="caution">
    <text evidence="3">The sequence shown here is derived from an EMBL/GenBank/DDBJ whole genome shotgun (WGS) entry which is preliminary data.</text>
</comment>
<evidence type="ECO:0000256" key="1">
    <source>
        <dbReference type="ARBA" id="ARBA00022649"/>
    </source>
</evidence>
<dbReference type="RefSeq" id="WP_052605452.1">
    <property type="nucleotide sequence ID" value="NZ_JXYS01000046.1"/>
</dbReference>
<dbReference type="GO" id="GO:0016787">
    <property type="term" value="F:hydrolase activity"/>
    <property type="evidence" value="ECO:0007669"/>
    <property type="project" value="UniProtKB-KW"/>
</dbReference>
<dbReference type="PANTHER" id="PTHR40588:SF1">
    <property type="entry name" value="MRNA INTERFERASE TOXIN YAFQ"/>
    <property type="match status" value="1"/>
</dbReference>
<evidence type="ECO:0000313" key="4">
    <source>
        <dbReference type="Proteomes" id="UP000032360"/>
    </source>
</evidence>
<proteinExistence type="predicted"/>